<accession>A0A8F5MIV1</accession>
<protein>
    <submittedName>
        <fullName evidence="2">Uncharacterized protein</fullName>
    </submittedName>
</protein>
<feature type="region of interest" description="Disordered" evidence="1">
    <location>
        <begin position="91"/>
        <end position="135"/>
    </location>
</feature>
<evidence type="ECO:0000256" key="1">
    <source>
        <dbReference type="SAM" id="MobiDB-lite"/>
    </source>
</evidence>
<sequence>MMDISYIVRSFWLGSSVPDNDTGDEVITEPDLSSSIQELFERAARGESLDGAYDEFSDDSELINTLEDPDFQDPLLKKSYLMNENERINNYVSESSTRKKKRVATNTKSSSSFNQTQSDNTGSKSPDSSSDKEGK</sequence>
<feature type="compositionally biased region" description="Polar residues" evidence="1">
    <location>
        <begin position="104"/>
        <end position="128"/>
    </location>
</feature>
<proteinExistence type="predicted"/>
<reference evidence="2" key="1">
    <citation type="submission" date="2021-04" db="EMBL/GenBank/DDBJ databases">
        <title>Genomes of microviruses identified in yellow-bellied marmot fecal samples.</title>
        <authorList>
            <person name="Varsani A."/>
            <person name="Kraberger S."/>
            <person name="Chatterjee A."/>
            <person name="Richet C."/>
            <person name="Fontenele R.S."/>
            <person name="Schmidlin K."/>
            <person name="Blumstein D.T."/>
        </authorList>
    </citation>
    <scope>NUCLEOTIDE SEQUENCE</scope>
    <source>
        <strain evidence="2">Mar22</strain>
    </source>
</reference>
<organism evidence="2">
    <name type="scientific">Microvirus mar22</name>
    <dbReference type="NCBI Taxonomy" id="2851155"/>
    <lineage>
        <taxon>Viruses</taxon>
        <taxon>Monodnaviria</taxon>
        <taxon>Sangervirae</taxon>
        <taxon>Phixviricota</taxon>
        <taxon>Malgrandaviricetes</taxon>
        <taxon>Petitvirales</taxon>
        <taxon>Microviridae</taxon>
    </lineage>
</organism>
<evidence type="ECO:0000313" key="2">
    <source>
        <dbReference type="EMBL" id="QXN75090.1"/>
    </source>
</evidence>
<dbReference type="EMBL" id="MZ089768">
    <property type="protein sequence ID" value="QXN75090.1"/>
    <property type="molecule type" value="Genomic_DNA"/>
</dbReference>
<name>A0A8F5MIV1_9VIRU</name>